<evidence type="ECO:0000256" key="2">
    <source>
        <dbReference type="ARBA" id="ARBA00023186"/>
    </source>
</evidence>
<dbReference type="InterPro" id="IPR011032">
    <property type="entry name" value="GroES-like_sf"/>
</dbReference>
<accession>A0A7S4QWM9</accession>
<dbReference type="EMBL" id="HBNR01038741">
    <property type="protein sequence ID" value="CAE4596261.1"/>
    <property type="molecule type" value="Transcribed_RNA"/>
</dbReference>
<evidence type="ECO:0000256" key="1">
    <source>
        <dbReference type="ARBA" id="ARBA00006975"/>
    </source>
</evidence>
<protein>
    <recommendedName>
        <fullName evidence="4">20 kDa chaperonin, chloroplastic</fullName>
    </recommendedName>
    <alternativeName>
        <fullName evidence="3">Chaperonin 10</fullName>
    </alternativeName>
    <alternativeName>
        <fullName evidence="5">Protein Cpn21</fullName>
    </alternativeName>
</protein>
<comment type="similarity">
    <text evidence="1 6">Belongs to the GroES chaperonin family.</text>
</comment>
<evidence type="ECO:0000313" key="7">
    <source>
        <dbReference type="EMBL" id="CAE4596261.1"/>
    </source>
</evidence>
<name>A0A7S4QWM9_9DINO</name>
<dbReference type="SMART" id="SM00883">
    <property type="entry name" value="Cpn10"/>
    <property type="match status" value="2"/>
</dbReference>
<reference evidence="7" key="1">
    <citation type="submission" date="2021-01" db="EMBL/GenBank/DDBJ databases">
        <authorList>
            <person name="Corre E."/>
            <person name="Pelletier E."/>
            <person name="Niang G."/>
            <person name="Scheremetjew M."/>
            <person name="Finn R."/>
            <person name="Kale V."/>
            <person name="Holt S."/>
            <person name="Cochrane G."/>
            <person name="Meng A."/>
            <person name="Brown T."/>
            <person name="Cohen L."/>
        </authorList>
    </citation>
    <scope>NUCLEOTIDE SEQUENCE</scope>
    <source>
        <strain evidence="7">CCMP3105</strain>
    </source>
</reference>
<dbReference type="Pfam" id="PF00166">
    <property type="entry name" value="Cpn10"/>
    <property type="match status" value="2"/>
</dbReference>
<evidence type="ECO:0000256" key="3">
    <source>
        <dbReference type="ARBA" id="ARBA00031971"/>
    </source>
</evidence>
<dbReference type="InterPro" id="IPR037124">
    <property type="entry name" value="Chaperonin_GroES_sf"/>
</dbReference>
<dbReference type="PRINTS" id="PR00297">
    <property type="entry name" value="CHAPERONIN10"/>
</dbReference>
<dbReference type="PANTHER" id="PTHR10772:SF58">
    <property type="entry name" value="CO-CHAPERONIN GROES"/>
    <property type="match status" value="1"/>
</dbReference>
<gene>
    <name evidence="7" type="ORF">AMON00008_LOCUS26784</name>
</gene>
<dbReference type="GO" id="GO:0044183">
    <property type="term" value="F:protein folding chaperone"/>
    <property type="evidence" value="ECO:0007669"/>
    <property type="project" value="InterPro"/>
</dbReference>
<dbReference type="InterPro" id="IPR020818">
    <property type="entry name" value="Chaperonin_GroES"/>
</dbReference>
<proteinExistence type="inferred from homology"/>
<dbReference type="PANTHER" id="PTHR10772">
    <property type="entry name" value="10 KDA HEAT SHOCK PROTEIN"/>
    <property type="match status" value="1"/>
</dbReference>
<dbReference type="GO" id="GO:0005524">
    <property type="term" value="F:ATP binding"/>
    <property type="evidence" value="ECO:0007669"/>
    <property type="project" value="InterPro"/>
</dbReference>
<evidence type="ECO:0000256" key="6">
    <source>
        <dbReference type="RuleBase" id="RU003479"/>
    </source>
</evidence>
<dbReference type="CDD" id="cd00320">
    <property type="entry name" value="cpn10"/>
    <property type="match status" value="2"/>
</dbReference>
<keyword evidence="2 6" id="KW-0143">Chaperone</keyword>
<dbReference type="SUPFAM" id="SSF50129">
    <property type="entry name" value="GroES-like"/>
    <property type="match status" value="2"/>
</dbReference>
<dbReference type="GO" id="GO:0051087">
    <property type="term" value="F:protein-folding chaperone binding"/>
    <property type="evidence" value="ECO:0007669"/>
    <property type="project" value="TreeGrafter"/>
</dbReference>
<dbReference type="AlphaFoldDB" id="A0A7S4QWM9"/>
<organism evidence="7">
    <name type="scientific">Alexandrium monilatum</name>
    <dbReference type="NCBI Taxonomy" id="311494"/>
    <lineage>
        <taxon>Eukaryota</taxon>
        <taxon>Sar</taxon>
        <taxon>Alveolata</taxon>
        <taxon>Dinophyceae</taxon>
        <taxon>Gonyaulacales</taxon>
        <taxon>Pyrocystaceae</taxon>
        <taxon>Alexandrium</taxon>
    </lineage>
</organism>
<evidence type="ECO:0000256" key="4">
    <source>
        <dbReference type="ARBA" id="ARBA00073031"/>
    </source>
</evidence>
<dbReference type="GO" id="GO:0051082">
    <property type="term" value="F:unfolded protein binding"/>
    <property type="evidence" value="ECO:0007669"/>
    <property type="project" value="TreeGrafter"/>
</dbReference>
<dbReference type="Gene3D" id="2.30.33.40">
    <property type="entry name" value="GroES chaperonin"/>
    <property type="match status" value="2"/>
</dbReference>
<evidence type="ECO:0000256" key="5">
    <source>
        <dbReference type="ARBA" id="ARBA00079398"/>
    </source>
</evidence>
<dbReference type="GO" id="GO:0046872">
    <property type="term" value="F:metal ion binding"/>
    <property type="evidence" value="ECO:0007669"/>
    <property type="project" value="TreeGrafter"/>
</dbReference>
<sequence length="276" mass="29276">MAVPRPAATRRPRRGLGQICSLVPAVLGLAWLLRLRGQAFALGAPRGLLHPAPVRRTRSGSGTWCRASGDAIRVDGTVEPLGSYVLVKLPPQEELSAGGIVLPTRTDRPRFGEVLAVGPGEAEEKTGEARPVELQVGDQVLYGRYASPTVVECGDEEHALLRARDVLCGFGGGKAATLEGVQMPRGTALVRLAEAKEETQSGLLLSKSAAEATSTLGEVVAVGGSELLPDGKEMEPPVEVGDMVRFRFGDEVELEGDEARYSAVRFSNCVAKWRAA</sequence>
<dbReference type="FunFam" id="2.30.33.40:FF:000001">
    <property type="entry name" value="10 kDa chaperonin"/>
    <property type="match status" value="1"/>
</dbReference>